<feature type="repeat" description="ANK" evidence="10">
    <location>
        <begin position="113"/>
        <end position="145"/>
    </location>
</feature>
<dbReference type="Pfam" id="PF00023">
    <property type="entry name" value="Ank"/>
    <property type="match status" value="1"/>
</dbReference>
<dbReference type="InterPro" id="IPR036770">
    <property type="entry name" value="Ankyrin_rpt-contain_sf"/>
</dbReference>
<organism evidence="11 12">
    <name type="scientific">Hipposideros armiger</name>
    <name type="common">Great Himalayan leaf-nosed bat</name>
    <dbReference type="NCBI Taxonomy" id="186990"/>
    <lineage>
        <taxon>Eukaryota</taxon>
        <taxon>Metazoa</taxon>
        <taxon>Chordata</taxon>
        <taxon>Craniata</taxon>
        <taxon>Vertebrata</taxon>
        <taxon>Euteleostomi</taxon>
        <taxon>Mammalia</taxon>
        <taxon>Eutheria</taxon>
        <taxon>Laurasiatheria</taxon>
        <taxon>Chiroptera</taxon>
        <taxon>Yinpterochiroptera</taxon>
        <taxon>Rhinolophoidea</taxon>
        <taxon>Hipposideridae</taxon>
        <taxon>Hipposideros</taxon>
    </lineage>
</organism>
<dbReference type="OrthoDB" id="4772757at2759"/>
<dbReference type="PANTHER" id="PTHR24188">
    <property type="entry name" value="ANKYRIN REPEAT PROTEIN"/>
    <property type="match status" value="1"/>
</dbReference>
<evidence type="ECO:0000256" key="8">
    <source>
        <dbReference type="ARBA" id="ARBA00062703"/>
    </source>
</evidence>
<dbReference type="GeneID" id="109383799"/>
<evidence type="ECO:0000256" key="6">
    <source>
        <dbReference type="ARBA" id="ARBA00023242"/>
    </source>
</evidence>
<dbReference type="PROSITE" id="PS50297">
    <property type="entry name" value="ANK_REP_REGION"/>
    <property type="match status" value="3"/>
</dbReference>
<name>A0A8B7RGA9_HIPAR</name>
<gene>
    <name evidence="12" type="primary">ANKRD16</name>
</gene>
<dbReference type="PROSITE" id="PS50088">
    <property type="entry name" value="ANK_REPEAT"/>
    <property type="match status" value="3"/>
</dbReference>
<comment type="subunit">
    <text evidence="8">Interacts with AARS; the interaction is direct.</text>
</comment>
<proteinExistence type="predicted"/>
<feature type="repeat" description="ANK" evidence="10">
    <location>
        <begin position="80"/>
        <end position="112"/>
    </location>
</feature>
<dbReference type="AlphaFoldDB" id="A0A8B7RGA9"/>
<evidence type="ECO:0000256" key="1">
    <source>
        <dbReference type="ARBA" id="ARBA00004123"/>
    </source>
</evidence>
<dbReference type="RefSeq" id="XP_019500094.1">
    <property type="nucleotide sequence ID" value="XM_019644549.1"/>
</dbReference>
<keyword evidence="6" id="KW-0539">Nucleus</keyword>
<keyword evidence="3" id="KW-0963">Cytoplasm</keyword>
<feature type="repeat" description="ANK" evidence="10">
    <location>
        <begin position="180"/>
        <end position="203"/>
    </location>
</feature>
<sequence length="325" mass="35642">MPRSGPVDMVAPGDPRRLCRLVQEGRLCALRAELQGAGRAGCRGPAGDTLLHCAARHGRRDVLAYLAEACDMDIEAANRDYKRPLHEAASMGHQDCVRYLLGRGAAVDSLKKADWTPLMMASTRKNLEVIQVLVEHGANPLLKNKDGWNSFHIASREGDPSILQYFLTVCPAAWKTESKIGRTPLHTAAMHGCLEAVKVLLQRCPYEPDCRDKCGLTPFMDAIQCGHINIARLLLEKHKEGHVSTVQTLVTLGADLNSKDERNRSALHLACAGQHVACVEFLLWSGLRDSPDVTGTLAQQLTQNTDILQCFGRGVKNEGVSEQRP</sequence>
<evidence type="ECO:0000256" key="4">
    <source>
        <dbReference type="ARBA" id="ARBA00022737"/>
    </source>
</evidence>
<evidence type="ECO:0000256" key="10">
    <source>
        <dbReference type="PROSITE-ProRule" id="PRU00023"/>
    </source>
</evidence>
<evidence type="ECO:0000256" key="3">
    <source>
        <dbReference type="ARBA" id="ARBA00022490"/>
    </source>
</evidence>
<reference evidence="12" key="1">
    <citation type="submission" date="2025-08" db="UniProtKB">
        <authorList>
            <consortium name="RefSeq"/>
        </authorList>
    </citation>
    <scope>IDENTIFICATION</scope>
    <source>
        <tissue evidence="12">Muscle</tissue>
    </source>
</reference>
<protein>
    <recommendedName>
        <fullName evidence="9">Ankyrin repeat domain-containing protein 16</fullName>
    </recommendedName>
</protein>
<evidence type="ECO:0000256" key="5">
    <source>
        <dbReference type="ARBA" id="ARBA00023043"/>
    </source>
</evidence>
<evidence type="ECO:0000313" key="12">
    <source>
        <dbReference type="RefSeq" id="XP_019500094.1"/>
    </source>
</evidence>
<dbReference type="PRINTS" id="PR01415">
    <property type="entry name" value="ANKYRIN"/>
</dbReference>
<dbReference type="CTD" id="54522"/>
<comment type="function">
    <text evidence="7">Required to prevent the misactivation of serine (Ser) with tRNA(Ala) by promoting the hydrolysis of Ser-mischarged tRNA(Ala), thereby playing a role in translational fidelity. Binds directly to the catalytic domain of AARS/AlaRS and captures Ser that is misactivated by AARS/AlaRS, preventing the charging of Ser adenylates to tRNA(Ala) and precluding Ser misincorporation in nascent peptides.</text>
</comment>
<dbReference type="FunFam" id="1.25.40.20:FF:000336">
    <property type="entry name" value="Ankyrin repeat domain-containing protein 16"/>
    <property type="match status" value="1"/>
</dbReference>
<accession>A0A8B7RGA9</accession>
<dbReference type="PANTHER" id="PTHR24188:SF29">
    <property type="entry name" value="GH09064P"/>
    <property type="match status" value="1"/>
</dbReference>
<keyword evidence="4" id="KW-0677">Repeat</keyword>
<dbReference type="InterPro" id="IPR002110">
    <property type="entry name" value="Ankyrin_rpt"/>
</dbReference>
<evidence type="ECO:0000313" key="11">
    <source>
        <dbReference type="Proteomes" id="UP000694851"/>
    </source>
</evidence>
<keyword evidence="5 10" id="KW-0040">ANK repeat</keyword>
<keyword evidence="11" id="KW-1185">Reference proteome</keyword>
<evidence type="ECO:0000256" key="2">
    <source>
        <dbReference type="ARBA" id="ARBA00004496"/>
    </source>
</evidence>
<dbReference type="Pfam" id="PF13637">
    <property type="entry name" value="Ank_4"/>
    <property type="match status" value="1"/>
</dbReference>
<dbReference type="GO" id="GO:0005634">
    <property type="term" value="C:nucleus"/>
    <property type="evidence" value="ECO:0007669"/>
    <property type="project" value="UniProtKB-SubCell"/>
</dbReference>
<dbReference type="SMART" id="SM00248">
    <property type="entry name" value="ANK"/>
    <property type="match status" value="7"/>
</dbReference>
<evidence type="ECO:0000256" key="9">
    <source>
        <dbReference type="ARBA" id="ARBA00067264"/>
    </source>
</evidence>
<dbReference type="Gene3D" id="1.25.40.20">
    <property type="entry name" value="Ankyrin repeat-containing domain"/>
    <property type="match status" value="4"/>
</dbReference>
<dbReference type="Proteomes" id="UP000694851">
    <property type="component" value="Unplaced"/>
</dbReference>
<comment type="subcellular location">
    <subcellularLocation>
        <location evidence="2">Cytoplasm</location>
    </subcellularLocation>
    <subcellularLocation>
        <location evidence="1">Nucleus</location>
    </subcellularLocation>
</comment>
<dbReference type="SUPFAM" id="SSF48403">
    <property type="entry name" value="Ankyrin repeat"/>
    <property type="match status" value="2"/>
</dbReference>
<dbReference type="Pfam" id="PF12796">
    <property type="entry name" value="Ank_2"/>
    <property type="match status" value="2"/>
</dbReference>
<evidence type="ECO:0000256" key="7">
    <source>
        <dbReference type="ARBA" id="ARBA00053725"/>
    </source>
</evidence>
<dbReference type="GO" id="GO:0005737">
    <property type="term" value="C:cytoplasm"/>
    <property type="evidence" value="ECO:0007669"/>
    <property type="project" value="UniProtKB-SubCell"/>
</dbReference>